<comment type="caution">
    <text evidence="2">The sequence shown here is derived from an EMBL/GenBank/DDBJ whole genome shotgun (WGS) entry which is preliminary data.</text>
</comment>
<dbReference type="Proteomes" id="UP000050863">
    <property type="component" value="Unassembled WGS sequence"/>
</dbReference>
<keyword evidence="1" id="KW-0812">Transmembrane</keyword>
<gene>
    <name evidence="2" type="ORF">CQ12_00635</name>
</gene>
<feature type="transmembrane region" description="Helical" evidence="1">
    <location>
        <begin position="37"/>
        <end position="60"/>
    </location>
</feature>
<reference evidence="2 3" key="1">
    <citation type="submission" date="2014-03" db="EMBL/GenBank/DDBJ databases">
        <title>Bradyrhizobium valentinum sp. nov., isolated from effective nodules of Lupinus mariae-josephae, a lupine endemic of basic-lime soils in Eastern Spain.</title>
        <authorList>
            <person name="Duran D."/>
            <person name="Rey L."/>
            <person name="Navarro A."/>
            <person name="Busquets A."/>
            <person name="Imperial J."/>
            <person name="Ruiz-Argueso T."/>
        </authorList>
    </citation>
    <scope>NUCLEOTIDE SEQUENCE [LARGE SCALE GENOMIC DNA]</scope>
    <source>
        <strain evidence="2 3">PAC68</strain>
    </source>
</reference>
<accession>A0A0R3LHW1</accession>
<keyword evidence="1" id="KW-0472">Membrane</keyword>
<evidence type="ECO:0000313" key="3">
    <source>
        <dbReference type="Proteomes" id="UP000050863"/>
    </source>
</evidence>
<sequence>MLRDGTWLANRSVVTARRLLGNPGTRLIGKIADATRATVNGTIAAAIVMGAVVGIAYVVMGVPRPLPFSAMTIVLAMVPLGAWVALEAASLTLGPVIMAALLTVWREWIGIRE</sequence>
<keyword evidence="1" id="KW-1133">Transmembrane helix</keyword>
<protein>
    <submittedName>
        <fullName evidence="2">Uncharacterized protein</fullName>
    </submittedName>
</protein>
<evidence type="ECO:0000256" key="1">
    <source>
        <dbReference type="SAM" id="Phobius"/>
    </source>
</evidence>
<dbReference type="EMBL" id="LLXZ01000102">
    <property type="protein sequence ID" value="KRR07329.1"/>
    <property type="molecule type" value="Genomic_DNA"/>
</dbReference>
<evidence type="ECO:0000313" key="2">
    <source>
        <dbReference type="EMBL" id="KRR07329.1"/>
    </source>
</evidence>
<dbReference type="AlphaFoldDB" id="A0A0R3LHW1"/>
<keyword evidence="3" id="KW-1185">Reference proteome</keyword>
<dbReference type="STRING" id="280332.CQ12_00635"/>
<organism evidence="2 3">
    <name type="scientific">Bradyrhizobium jicamae</name>
    <dbReference type="NCBI Taxonomy" id="280332"/>
    <lineage>
        <taxon>Bacteria</taxon>
        <taxon>Pseudomonadati</taxon>
        <taxon>Pseudomonadota</taxon>
        <taxon>Alphaproteobacteria</taxon>
        <taxon>Hyphomicrobiales</taxon>
        <taxon>Nitrobacteraceae</taxon>
        <taxon>Bradyrhizobium</taxon>
    </lineage>
</organism>
<name>A0A0R3LHW1_9BRAD</name>
<proteinExistence type="predicted"/>
<feature type="transmembrane region" description="Helical" evidence="1">
    <location>
        <begin position="80"/>
        <end position="105"/>
    </location>
</feature>